<keyword evidence="3" id="KW-1185">Reference proteome</keyword>
<protein>
    <submittedName>
        <fullName evidence="2">ML1 protein</fullName>
    </submittedName>
</protein>
<reference evidence="2" key="1">
    <citation type="submission" date="2021-02" db="EMBL/GenBank/DDBJ databases">
        <authorList>
            <person name="Dougan E. K."/>
            <person name="Rhodes N."/>
            <person name="Thang M."/>
            <person name="Chan C."/>
        </authorList>
    </citation>
    <scope>NUCLEOTIDE SEQUENCE</scope>
</reference>
<accession>A0A812UB52</accession>
<proteinExistence type="predicted"/>
<evidence type="ECO:0000313" key="2">
    <source>
        <dbReference type="EMBL" id="CAE7564204.1"/>
    </source>
</evidence>
<dbReference type="EMBL" id="CAJNDS010002683">
    <property type="protein sequence ID" value="CAE7564204.1"/>
    <property type="molecule type" value="Genomic_DNA"/>
</dbReference>
<comment type="caution">
    <text evidence="2">The sequence shown here is derived from an EMBL/GenBank/DDBJ whole genome shotgun (WGS) entry which is preliminary data.</text>
</comment>
<evidence type="ECO:0000256" key="1">
    <source>
        <dbReference type="SAM" id="MobiDB-lite"/>
    </source>
</evidence>
<dbReference type="Proteomes" id="UP000604046">
    <property type="component" value="Unassembled WGS sequence"/>
</dbReference>
<gene>
    <name evidence="2" type="primary">ML1</name>
    <name evidence="2" type="ORF">SNAT2548_LOCUS31916</name>
</gene>
<sequence length="183" mass="19758">MERVGVTFTGPSFGASSKRVRLDSNVFPCQQIPQLPMQQSRIPNGAMDSVPPQLVQVSAQGFSGPMDERQLPKPKGRAKKQTAQTKQPMPMAFNSGGGEEAQSKCLRPLFQGCTARSDLGWHPCRNGCSSELVGRLVLVLRSLQSPDSSTAPSVCHNCFFYSHFDTTSIPSGASSCFFKASTV</sequence>
<organism evidence="2 3">
    <name type="scientific">Symbiodinium natans</name>
    <dbReference type="NCBI Taxonomy" id="878477"/>
    <lineage>
        <taxon>Eukaryota</taxon>
        <taxon>Sar</taxon>
        <taxon>Alveolata</taxon>
        <taxon>Dinophyceae</taxon>
        <taxon>Suessiales</taxon>
        <taxon>Symbiodiniaceae</taxon>
        <taxon>Symbiodinium</taxon>
    </lineage>
</organism>
<dbReference type="AlphaFoldDB" id="A0A812UB52"/>
<evidence type="ECO:0000313" key="3">
    <source>
        <dbReference type="Proteomes" id="UP000604046"/>
    </source>
</evidence>
<feature type="region of interest" description="Disordered" evidence="1">
    <location>
        <begin position="63"/>
        <end position="98"/>
    </location>
</feature>
<name>A0A812UB52_9DINO</name>